<comment type="caution">
    <text evidence="10">The sequence shown here is derived from an EMBL/GenBank/DDBJ whole genome shotgun (WGS) entry which is preliminary data.</text>
</comment>
<organism evidence="10 11">
    <name type="scientific">Candidatus Falkowbacteria bacterium GW2011_GWA2_39_24</name>
    <dbReference type="NCBI Taxonomy" id="1618634"/>
    <lineage>
        <taxon>Bacteria</taxon>
        <taxon>Candidatus Falkowiibacteriota</taxon>
    </lineage>
</organism>
<dbReference type="Gene3D" id="2.40.30.10">
    <property type="entry name" value="Translation factors"/>
    <property type="match status" value="1"/>
</dbReference>
<keyword evidence="8" id="KW-0411">Iron-sulfur</keyword>
<evidence type="ECO:0000256" key="7">
    <source>
        <dbReference type="ARBA" id="ARBA00023004"/>
    </source>
</evidence>
<protein>
    <submittedName>
        <fullName evidence="10">Oxidoreductase FAD/NAD(P)-binding family protein</fullName>
    </submittedName>
</protein>
<gene>
    <name evidence="10" type="ORF">UT42_C0004G0006</name>
</gene>
<keyword evidence="6" id="KW-0560">Oxidoreductase</keyword>
<evidence type="ECO:0000313" key="11">
    <source>
        <dbReference type="Proteomes" id="UP000034048"/>
    </source>
</evidence>
<comment type="cofactor">
    <cofactor evidence="1">
        <name>FAD</name>
        <dbReference type="ChEBI" id="CHEBI:57692"/>
    </cofactor>
</comment>
<dbReference type="InterPro" id="IPR050415">
    <property type="entry name" value="MRET"/>
</dbReference>
<dbReference type="PRINTS" id="PR00410">
    <property type="entry name" value="PHEHYDRXLASE"/>
</dbReference>
<dbReference type="PANTHER" id="PTHR47354:SF8">
    <property type="entry name" value="1,2-PHENYLACETYL-COA EPOXIDASE, SUBUNIT E"/>
    <property type="match status" value="1"/>
</dbReference>
<dbReference type="InterPro" id="IPR017927">
    <property type="entry name" value="FAD-bd_FR_type"/>
</dbReference>
<dbReference type="GO" id="GO:0016491">
    <property type="term" value="F:oxidoreductase activity"/>
    <property type="evidence" value="ECO:0007669"/>
    <property type="project" value="UniProtKB-KW"/>
</dbReference>
<dbReference type="GO" id="GO:0050660">
    <property type="term" value="F:flavin adenine dinucleotide binding"/>
    <property type="evidence" value="ECO:0007669"/>
    <property type="project" value="TreeGrafter"/>
</dbReference>
<proteinExistence type="predicted"/>
<dbReference type="Gene3D" id="3.40.50.80">
    <property type="entry name" value="Nucleotide-binding domain of ferredoxin-NADP reductase (FNR) module"/>
    <property type="match status" value="1"/>
</dbReference>
<dbReference type="CDD" id="cd00322">
    <property type="entry name" value="FNR_like"/>
    <property type="match status" value="1"/>
</dbReference>
<evidence type="ECO:0000313" key="10">
    <source>
        <dbReference type="EMBL" id="KKR15335.1"/>
    </source>
</evidence>
<dbReference type="EMBL" id="LBWS01000004">
    <property type="protein sequence ID" value="KKR15335.1"/>
    <property type="molecule type" value="Genomic_DNA"/>
</dbReference>
<dbReference type="GO" id="GO:0051537">
    <property type="term" value="F:2 iron, 2 sulfur cluster binding"/>
    <property type="evidence" value="ECO:0007669"/>
    <property type="project" value="UniProtKB-KW"/>
</dbReference>
<dbReference type="AlphaFoldDB" id="A0A0G0QYF2"/>
<dbReference type="SUPFAM" id="SSF63380">
    <property type="entry name" value="Riboflavin synthase domain-like"/>
    <property type="match status" value="1"/>
</dbReference>
<keyword evidence="4" id="KW-0479">Metal-binding</keyword>
<dbReference type="GO" id="GO:0046872">
    <property type="term" value="F:metal ion binding"/>
    <property type="evidence" value="ECO:0007669"/>
    <property type="project" value="UniProtKB-KW"/>
</dbReference>
<dbReference type="PROSITE" id="PS51384">
    <property type="entry name" value="FAD_FR"/>
    <property type="match status" value="1"/>
</dbReference>
<evidence type="ECO:0000256" key="1">
    <source>
        <dbReference type="ARBA" id="ARBA00001974"/>
    </source>
</evidence>
<evidence type="ECO:0000256" key="8">
    <source>
        <dbReference type="ARBA" id="ARBA00023014"/>
    </source>
</evidence>
<keyword evidence="7" id="KW-0408">Iron</keyword>
<feature type="domain" description="FAD-binding FR-type" evidence="9">
    <location>
        <begin position="1"/>
        <end position="107"/>
    </location>
</feature>
<accession>A0A0G0QYF2</accession>
<reference evidence="10 11" key="1">
    <citation type="journal article" date="2015" name="Nature">
        <title>rRNA introns, odd ribosomes, and small enigmatic genomes across a large radiation of phyla.</title>
        <authorList>
            <person name="Brown C.T."/>
            <person name="Hug L.A."/>
            <person name="Thomas B.C."/>
            <person name="Sharon I."/>
            <person name="Castelle C.J."/>
            <person name="Singh A."/>
            <person name="Wilkins M.J."/>
            <person name="Williams K.H."/>
            <person name="Banfield J.F."/>
        </authorList>
    </citation>
    <scope>NUCLEOTIDE SEQUENCE [LARGE SCALE GENOMIC DNA]</scope>
</reference>
<dbReference type="PANTHER" id="PTHR47354">
    <property type="entry name" value="NADH OXIDOREDUCTASE HCR"/>
    <property type="match status" value="1"/>
</dbReference>
<dbReference type="InterPro" id="IPR001433">
    <property type="entry name" value="OxRdtase_FAD/NAD-bd"/>
</dbReference>
<sequence>MTMKAKIDNKKEIAKDVLQVDFTLLKQPLSFLPGQYLSITLPEMYYTDDRGNIRYFSICTPPELNNETWQFSIATRLSSSAYKRSLLRLLFGREVELGIVSGELLLPNNLTQEIVMIAGGMGITPLMGIMRWLQAQAKDRRWPRTVTLFYVNRNEEATPWLPELRDYDRKIKNFHLHLAMTEQADWQGLDRLADHEIIRKQISDYKNAYYLVAGPTGMVMKVANNFDRLGIRPENYKLEEFVGY</sequence>
<dbReference type="InterPro" id="IPR017938">
    <property type="entry name" value="Riboflavin_synthase-like_b-brl"/>
</dbReference>
<evidence type="ECO:0000256" key="2">
    <source>
        <dbReference type="ARBA" id="ARBA00022630"/>
    </source>
</evidence>
<dbReference type="SUPFAM" id="SSF52343">
    <property type="entry name" value="Ferredoxin reductase-like, C-terminal NADP-linked domain"/>
    <property type="match status" value="1"/>
</dbReference>
<evidence type="ECO:0000256" key="6">
    <source>
        <dbReference type="ARBA" id="ARBA00023002"/>
    </source>
</evidence>
<evidence type="ECO:0000256" key="5">
    <source>
        <dbReference type="ARBA" id="ARBA00022827"/>
    </source>
</evidence>
<evidence type="ECO:0000256" key="3">
    <source>
        <dbReference type="ARBA" id="ARBA00022714"/>
    </source>
</evidence>
<name>A0A0G0QYF2_9BACT</name>
<keyword evidence="3" id="KW-0001">2Fe-2S</keyword>
<dbReference type="Proteomes" id="UP000034048">
    <property type="component" value="Unassembled WGS sequence"/>
</dbReference>
<evidence type="ECO:0000259" key="9">
    <source>
        <dbReference type="PROSITE" id="PS51384"/>
    </source>
</evidence>
<dbReference type="Pfam" id="PF00175">
    <property type="entry name" value="NAD_binding_1"/>
    <property type="match status" value="1"/>
</dbReference>
<evidence type="ECO:0000256" key="4">
    <source>
        <dbReference type="ARBA" id="ARBA00022723"/>
    </source>
</evidence>
<keyword evidence="2" id="KW-0285">Flavoprotein</keyword>
<dbReference type="InterPro" id="IPR039261">
    <property type="entry name" value="FNR_nucleotide-bd"/>
</dbReference>
<keyword evidence="5" id="KW-0274">FAD</keyword>